<comment type="caution">
    <text evidence="6">The sequence shown here is derived from an EMBL/GenBank/DDBJ whole genome shotgun (WGS) entry which is preliminary data.</text>
</comment>
<dbReference type="AlphaFoldDB" id="A0A395RLR6"/>
<reference evidence="6 7" key="1">
    <citation type="journal article" date="2018" name="PLoS Pathog.">
        <title>Evolution of structural diversity of trichothecenes, a family of toxins produced by plant pathogenic and entomopathogenic fungi.</title>
        <authorList>
            <person name="Proctor R.H."/>
            <person name="McCormick S.P."/>
            <person name="Kim H.S."/>
            <person name="Cardoza R.E."/>
            <person name="Stanley A.M."/>
            <person name="Lindo L."/>
            <person name="Kelly A."/>
            <person name="Brown D.W."/>
            <person name="Lee T."/>
            <person name="Vaughan M.M."/>
            <person name="Alexander N.J."/>
            <person name="Busman M."/>
            <person name="Gutierrez S."/>
        </authorList>
    </citation>
    <scope>NUCLEOTIDE SEQUENCE [LARGE SCALE GENOMIC DNA]</scope>
    <source>
        <strain evidence="6 7">NRRL 3299</strain>
    </source>
</reference>
<dbReference type="GO" id="GO:0016020">
    <property type="term" value="C:membrane"/>
    <property type="evidence" value="ECO:0007669"/>
    <property type="project" value="UniProtKB-SubCell"/>
</dbReference>
<dbReference type="PROSITE" id="PS00218">
    <property type="entry name" value="AMINO_ACID_PERMEASE_1"/>
    <property type="match status" value="1"/>
</dbReference>
<dbReference type="InterPro" id="IPR004840">
    <property type="entry name" value="Amino_acid_permease_CS"/>
</dbReference>
<accession>A0A395RLR6</accession>
<dbReference type="Pfam" id="PF13520">
    <property type="entry name" value="AA_permease_2"/>
    <property type="match status" value="1"/>
</dbReference>
<dbReference type="PANTHER" id="PTHR45649">
    <property type="entry name" value="AMINO-ACID PERMEASE BAT1"/>
    <property type="match status" value="1"/>
</dbReference>
<dbReference type="Gene3D" id="1.20.1740.10">
    <property type="entry name" value="Amino acid/polyamine transporter I"/>
    <property type="match status" value="1"/>
</dbReference>
<dbReference type="Proteomes" id="UP000266152">
    <property type="component" value="Unassembled WGS sequence"/>
</dbReference>
<dbReference type="PANTHER" id="PTHR45649:SF7">
    <property type="entry name" value="CHOLINE TRANSPORT PROTEIN"/>
    <property type="match status" value="1"/>
</dbReference>
<keyword evidence="5" id="KW-0472">Membrane</keyword>
<evidence type="ECO:0000256" key="1">
    <source>
        <dbReference type="ARBA" id="ARBA00004141"/>
    </source>
</evidence>
<dbReference type="STRING" id="5514.A0A395RLR6"/>
<evidence type="ECO:0000313" key="7">
    <source>
        <dbReference type="Proteomes" id="UP000266152"/>
    </source>
</evidence>
<dbReference type="InterPro" id="IPR002293">
    <property type="entry name" value="AA/rel_permease1"/>
</dbReference>
<keyword evidence="7" id="KW-1185">Reference proteome</keyword>
<keyword evidence="3" id="KW-0812">Transmembrane</keyword>
<evidence type="ECO:0000256" key="3">
    <source>
        <dbReference type="ARBA" id="ARBA00022692"/>
    </source>
</evidence>
<dbReference type="EMBL" id="PXOF01000172">
    <property type="protein sequence ID" value="RGP61068.1"/>
    <property type="molecule type" value="Genomic_DNA"/>
</dbReference>
<evidence type="ECO:0000256" key="4">
    <source>
        <dbReference type="ARBA" id="ARBA00022989"/>
    </source>
</evidence>
<protein>
    <submittedName>
        <fullName evidence="6">Choline transport protein</fullName>
    </submittedName>
</protein>
<organism evidence="6 7">
    <name type="scientific">Fusarium sporotrichioides</name>
    <dbReference type="NCBI Taxonomy" id="5514"/>
    <lineage>
        <taxon>Eukaryota</taxon>
        <taxon>Fungi</taxon>
        <taxon>Dikarya</taxon>
        <taxon>Ascomycota</taxon>
        <taxon>Pezizomycotina</taxon>
        <taxon>Sordariomycetes</taxon>
        <taxon>Hypocreomycetidae</taxon>
        <taxon>Hypocreales</taxon>
        <taxon>Nectriaceae</taxon>
        <taxon>Fusarium</taxon>
    </lineage>
</organism>
<name>A0A395RLR6_FUSSP</name>
<evidence type="ECO:0000313" key="6">
    <source>
        <dbReference type="EMBL" id="RGP61068.1"/>
    </source>
</evidence>
<dbReference type="GO" id="GO:0022857">
    <property type="term" value="F:transmembrane transporter activity"/>
    <property type="evidence" value="ECO:0007669"/>
    <property type="project" value="InterPro"/>
</dbReference>
<evidence type="ECO:0000256" key="5">
    <source>
        <dbReference type="ARBA" id="ARBA00023136"/>
    </source>
</evidence>
<dbReference type="PIRSF" id="PIRSF006060">
    <property type="entry name" value="AA_transporter"/>
    <property type="match status" value="1"/>
</dbReference>
<proteinExistence type="predicted"/>
<comment type="subcellular location">
    <subcellularLocation>
        <location evidence="1">Membrane</location>
        <topology evidence="1">Multi-pass membrane protein</topology>
    </subcellularLocation>
</comment>
<keyword evidence="2" id="KW-0813">Transport</keyword>
<keyword evidence="4" id="KW-1133">Transmembrane helix</keyword>
<sequence>MEAEIPSKERKSQQLDQLHQSPSMSIMDGDHQQMHQKPFTVWTAMGIGHSITNTAITIIVGLASSVALGGPPLFFYGFIMMALIAVCVAISLGELASALPHSGGQYFWVAVLAPPKCRRFLSYITGIVGWAGAVCTSASVCLAVPTTIFAMVSMTHPDFNYKPWMGFVGFQVLNLRAFTFNCFERVLPWVSRSLLVFTVCTVTVVFVSVLAASPQKQSAENLFVNLYNISGWSNGVAFMIGLNAPNWAFSCLDATVHLADEIPNPRKNIPQALLVTVALGSATGLPIVLALFLSAPSVDIIVDSSTPSLQIFHDAFKQNTAAALALQSLVLISAAGAIIGIHTWQSRIAWAFSKDKGFPFHRFLSRIAPKPYSTPNLD</sequence>
<evidence type="ECO:0000256" key="2">
    <source>
        <dbReference type="ARBA" id="ARBA00022448"/>
    </source>
</evidence>
<gene>
    <name evidence="6" type="ORF">FSPOR_10245</name>
</gene>
<dbReference type="GO" id="GO:0006865">
    <property type="term" value="P:amino acid transport"/>
    <property type="evidence" value="ECO:0007669"/>
    <property type="project" value="InterPro"/>
</dbReference>